<feature type="transmembrane region" description="Helical" evidence="6">
    <location>
        <begin position="111"/>
        <end position="128"/>
    </location>
</feature>
<protein>
    <submittedName>
        <fullName evidence="8">Type II secretion system F family protein</fullName>
    </submittedName>
</protein>
<keyword evidence="2" id="KW-1003">Cell membrane</keyword>
<comment type="subcellular location">
    <subcellularLocation>
        <location evidence="1">Cell membrane</location>
        <topology evidence="1">Multi-pass membrane protein</topology>
    </subcellularLocation>
</comment>
<dbReference type="Proteomes" id="UP001602287">
    <property type="component" value="Unassembled WGS sequence"/>
</dbReference>
<dbReference type="PANTHER" id="PTHR35007:SF1">
    <property type="entry name" value="PILUS ASSEMBLY PROTEIN"/>
    <property type="match status" value="1"/>
</dbReference>
<keyword evidence="3 6" id="KW-0812">Transmembrane</keyword>
<feature type="transmembrane region" description="Helical" evidence="6">
    <location>
        <begin position="6"/>
        <end position="23"/>
    </location>
</feature>
<evidence type="ECO:0000256" key="4">
    <source>
        <dbReference type="ARBA" id="ARBA00022989"/>
    </source>
</evidence>
<dbReference type="EMBL" id="JBIAZM010000002">
    <property type="protein sequence ID" value="MFF5198879.1"/>
    <property type="molecule type" value="Genomic_DNA"/>
</dbReference>
<gene>
    <name evidence="8" type="ORF">ACFY3B_04645</name>
</gene>
<organism evidence="8 9">
    <name type="scientific">Micromonospora parva</name>
    <dbReference type="NCBI Taxonomy" id="1464048"/>
    <lineage>
        <taxon>Bacteria</taxon>
        <taxon>Bacillati</taxon>
        <taxon>Actinomycetota</taxon>
        <taxon>Actinomycetes</taxon>
        <taxon>Micromonosporales</taxon>
        <taxon>Micromonosporaceae</taxon>
        <taxon>Micromonospora</taxon>
    </lineage>
</organism>
<evidence type="ECO:0000256" key="6">
    <source>
        <dbReference type="SAM" id="Phobius"/>
    </source>
</evidence>
<evidence type="ECO:0000256" key="5">
    <source>
        <dbReference type="ARBA" id="ARBA00023136"/>
    </source>
</evidence>
<accession>A0ABW6VML1</accession>
<dbReference type="Pfam" id="PF00482">
    <property type="entry name" value="T2SSF"/>
    <property type="match status" value="1"/>
</dbReference>
<evidence type="ECO:0000313" key="8">
    <source>
        <dbReference type="EMBL" id="MFF5198879.1"/>
    </source>
</evidence>
<feature type="domain" description="Type II secretion system protein GspF" evidence="7">
    <location>
        <begin position="150"/>
        <end position="277"/>
    </location>
</feature>
<keyword evidence="4 6" id="KW-1133">Transmembrane helix</keyword>
<name>A0ABW6VML1_9ACTN</name>
<feature type="transmembrane region" description="Helical" evidence="6">
    <location>
        <begin position="263"/>
        <end position="282"/>
    </location>
</feature>
<dbReference type="RefSeq" id="WP_387218088.1">
    <property type="nucleotide sequence ID" value="NZ_JBIAZM010000002.1"/>
</dbReference>
<evidence type="ECO:0000259" key="7">
    <source>
        <dbReference type="Pfam" id="PF00482"/>
    </source>
</evidence>
<evidence type="ECO:0000313" key="9">
    <source>
        <dbReference type="Proteomes" id="UP001602287"/>
    </source>
</evidence>
<dbReference type="InterPro" id="IPR018076">
    <property type="entry name" value="T2SS_GspF_dom"/>
</dbReference>
<reference evidence="8 9" key="1">
    <citation type="submission" date="2024-10" db="EMBL/GenBank/DDBJ databases">
        <title>The Natural Products Discovery Center: Release of the First 8490 Sequenced Strains for Exploring Actinobacteria Biosynthetic Diversity.</title>
        <authorList>
            <person name="Kalkreuter E."/>
            <person name="Kautsar S.A."/>
            <person name="Yang D."/>
            <person name="Bader C.D."/>
            <person name="Teijaro C.N."/>
            <person name="Fluegel L."/>
            <person name="Davis C.M."/>
            <person name="Simpson J.R."/>
            <person name="Lauterbach L."/>
            <person name="Steele A.D."/>
            <person name="Gui C."/>
            <person name="Meng S."/>
            <person name="Li G."/>
            <person name="Viehrig K."/>
            <person name="Ye F."/>
            <person name="Su P."/>
            <person name="Kiefer A.F."/>
            <person name="Nichols A."/>
            <person name="Cepeda A.J."/>
            <person name="Yan W."/>
            <person name="Fan B."/>
            <person name="Jiang Y."/>
            <person name="Adhikari A."/>
            <person name="Zheng C.-J."/>
            <person name="Schuster L."/>
            <person name="Cowan T.M."/>
            <person name="Smanski M.J."/>
            <person name="Chevrette M.G."/>
            <person name="De Carvalho L.P.S."/>
            <person name="Shen B."/>
        </authorList>
    </citation>
    <scope>NUCLEOTIDE SEQUENCE [LARGE SCALE GENOMIC DNA]</scope>
    <source>
        <strain evidence="8 9">NPDC000140</strain>
    </source>
</reference>
<comment type="caution">
    <text evidence="8">The sequence shown here is derived from an EMBL/GenBank/DDBJ whole genome shotgun (WGS) entry which is preliminary data.</text>
</comment>
<dbReference type="PANTHER" id="PTHR35007">
    <property type="entry name" value="INTEGRAL MEMBRANE PROTEIN-RELATED"/>
    <property type="match status" value="1"/>
</dbReference>
<evidence type="ECO:0000256" key="1">
    <source>
        <dbReference type="ARBA" id="ARBA00004651"/>
    </source>
</evidence>
<sequence length="286" mass="29998">MIREALLLGAGTGTGLTLVLLGLRPNRPALVDVLDGLRRPAPPPMTARQRRYQVLGAPLVRLGLPTARTRTDLAVLQKDVPTFLAEQAAAIGLGVLALPVLAALWGVGGLVPLWLAGLGGLIGYRWAVTRAHAQAERRRAQLRHTLSVMLDLVTISLAGGAGVEQALDDAASVCTGWAADQLRAALRTARLTRQPPWRPLGQLGLDTGVNELAELAATMQLAGAEGARVRASLAARASGMRARTTAEMESAARSAGVRMSLPVMLIAVGYGLFLLYPAIAAIRTGL</sequence>
<evidence type="ECO:0000256" key="3">
    <source>
        <dbReference type="ARBA" id="ARBA00022692"/>
    </source>
</evidence>
<evidence type="ECO:0000256" key="2">
    <source>
        <dbReference type="ARBA" id="ARBA00022475"/>
    </source>
</evidence>
<proteinExistence type="predicted"/>
<keyword evidence="9" id="KW-1185">Reference proteome</keyword>
<keyword evidence="5 6" id="KW-0472">Membrane</keyword>